<dbReference type="Pfam" id="PF02924">
    <property type="entry name" value="HDPD"/>
    <property type="match status" value="1"/>
</dbReference>
<dbReference type="Proteomes" id="UP000439113">
    <property type="component" value="Unassembled WGS sequence"/>
</dbReference>
<evidence type="ECO:0000313" key="1">
    <source>
        <dbReference type="EMBL" id="MTV33025.1"/>
    </source>
</evidence>
<dbReference type="AlphaFoldDB" id="A0A6N8DTY2"/>
<sequence>MVAPVRTYTQPKILSDLVKYEEEVGYSRDTGTLKAGETTVIGTPVAHDANGKVVALPNDGSLACIGVSIAERSAGVADVTDGALYIANNALLADSGIVWPSGISGANKTKAVGELRALPGPVKVRAAV</sequence>
<organism evidence="1 2">
    <name type="scientific">Rhodoblastus acidophilus</name>
    <name type="common">Rhodopseudomonas acidophila</name>
    <dbReference type="NCBI Taxonomy" id="1074"/>
    <lineage>
        <taxon>Bacteria</taxon>
        <taxon>Pseudomonadati</taxon>
        <taxon>Pseudomonadota</taxon>
        <taxon>Alphaproteobacteria</taxon>
        <taxon>Hyphomicrobiales</taxon>
        <taxon>Rhodoblastaceae</taxon>
        <taxon>Rhodoblastus</taxon>
    </lineage>
</organism>
<name>A0A6N8DTY2_RHOAC</name>
<comment type="caution">
    <text evidence="1">The sequence shown here is derived from an EMBL/GenBank/DDBJ whole genome shotgun (WGS) entry which is preliminary data.</text>
</comment>
<evidence type="ECO:0008006" key="3">
    <source>
        <dbReference type="Google" id="ProtNLM"/>
    </source>
</evidence>
<dbReference type="RefSeq" id="WP_155447707.1">
    <property type="nucleotide sequence ID" value="NZ_JAOQNR010000024.1"/>
</dbReference>
<reference evidence="1 2" key="1">
    <citation type="submission" date="2019-11" db="EMBL/GenBank/DDBJ databases">
        <title>Whole-genome sequence of a Rhodoblastus acidophilus DSM 142.</title>
        <authorList>
            <person name="Kyndt J.A."/>
            <person name="Meyer T.E."/>
        </authorList>
    </citation>
    <scope>NUCLEOTIDE SEQUENCE [LARGE SCALE GENOMIC DNA]</scope>
    <source>
        <strain evidence="1 2">DSM 142</strain>
    </source>
</reference>
<proteinExistence type="predicted"/>
<gene>
    <name evidence="1" type="ORF">GJ654_18760</name>
</gene>
<protein>
    <recommendedName>
        <fullName evidence="3">Bacteriophage lambda head decoration protein D</fullName>
    </recommendedName>
</protein>
<dbReference type="InterPro" id="IPR004195">
    <property type="entry name" value="Head_decoration_D"/>
</dbReference>
<accession>A0A6N8DTY2</accession>
<evidence type="ECO:0000313" key="2">
    <source>
        <dbReference type="Proteomes" id="UP000439113"/>
    </source>
</evidence>
<dbReference type="EMBL" id="WNKS01000025">
    <property type="protein sequence ID" value="MTV33025.1"/>
    <property type="molecule type" value="Genomic_DNA"/>
</dbReference>